<feature type="transmembrane region" description="Helical" evidence="1">
    <location>
        <begin position="7"/>
        <end position="24"/>
    </location>
</feature>
<sequence>MMAIYILYLYLATGLVSTLWLLFIRHTYWNSGIATGVKFIILPGCVVLWPVVLFKSLRS</sequence>
<keyword evidence="1" id="KW-0812">Transmembrane</keyword>
<reference evidence="2 3" key="1">
    <citation type="journal article" date="2017" name="Curr. Microbiol.">
        <title>Mucilaginibacter ginsenosidivorans sp. nov., Isolated from Soil of Ginseng Field.</title>
        <authorList>
            <person name="Kim M.M."/>
            <person name="Siddiqi M.Z."/>
            <person name="Im W.T."/>
        </authorList>
    </citation>
    <scope>NUCLEOTIDE SEQUENCE [LARGE SCALE GENOMIC DNA]</scope>
    <source>
        <strain evidence="2 3">Gsoil 3017</strain>
    </source>
</reference>
<keyword evidence="1" id="KW-1133">Transmembrane helix</keyword>
<keyword evidence="1" id="KW-0472">Membrane</keyword>
<gene>
    <name evidence="2" type="ORF">FRZ54_16255</name>
</gene>
<proteinExistence type="predicted"/>
<dbReference type="KEGG" id="mgin:FRZ54_16255"/>
<dbReference type="RefSeq" id="WP_147032635.1">
    <property type="nucleotide sequence ID" value="NZ_CP042436.1"/>
</dbReference>
<evidence type="ECO:0000256" key="1">
    <source>
        <dbReference type="SAM" id="Phobius"/>
    </source>
</evidence>
<dbReference type="Proteomes" id="UP000321479">
    <property type="component" value="Chromosome"/>
</dbReference>
<accession>A0A5B8UYJ5</accession>
<evidence type="ECO:0000313" key="3">
    <source>
        <dbReference type="Proteomes" id="UP000321479"/>
    </source>
</evidence>
<organism evidence="2 3">
    <name type="scientific">Mucilaginibacter ginsenosidivorans</name>
    <dbReference type="NCBI Taxonomy" id="398053"/>
    <lineage>
        <taxon>Bacteria</taxon>
        <taxon>Pseudomonadati</taxon>
        <taxon>Bacteroidota</taxon>
        <taxon>Sphingobacteriia</taxon>
        <taxon>Sphingobacteriales</taxon>
        <taxon>Sphingobacteriaceae</taxon>
        <taxon>Mucilaginibacter</taxon>
    </lineage>
</organism>
<keyword evidence="3" id="KW-1185">Reference proteome</keyword>
<evidence type="ECO:0000313" key="2">
    <source>
        <dbReference type="EMBL" id="QEC64062.1"/>
    </source>
</evidence>
<protein>
    <submittedName>
        <fullName evidence="2">Uncharacterized protein</fullName>
    </submittedName>
</protein>
<dbReference type="EMBL" id="CP042436">
    <property type="protein sequence ID" value="QEC64062.1"/>
    <property type="molecule type" value="Genomic_DNA"/>
</dbReference>
<feature type="transmembrane region" description="Helical" evidence="1">
    <location>
        <begin position="36"/>
        <end position="54"/>
    </location>
</feature>
<name>A0A5B8UYJ5_9SPHI</name>
<dbReference type="AlphaFoldDB" id="A0A5B8UYJ5"/>